<dbReference type="AlphaFoldDB" id="A0AAD8MPV2"/>
<organism evidence="2 3">
    <name type="scientific">Heracleum sosnowskyi</name>
    <dbReference type="NCBI Taxonomy" id="360622"/>
    <lineage>
        <taxon>Eukaryota</taxon>
        <taxon>Viridiplantae</taxon>
        <taxon>Streptophyta</taxon>
        <taxon>Embryophyta</taxon>
        <taxon>Tracheophyta</taxon>
        <taxon>Spermatophyta</taxon>
        <taxon>Magnoliopsida</taxon>
        <taxon>eudicotyledons</taxon>
        <taxon>Gunneridae</taxon>
        <taxon>Pentapetalae</taxon>
        <taxon>asterids</taxon>
        <taxon>campanulids</taxon>
        <taxon>Apiales</taxon>
        <taxon>Apiaceae</taxon>
        <taxon>Apioideae</taxon>
        <taxon>apioid superclade</taxon>
        <taxon>Tordylieae</taxon>
        <taxon>Tordyliinae</taxon>
        <taxon>Heracleum</taxon>
    </lineage>
</organism>
<gene>
    <name evidence="2" type="ORF">POM88_022680</name>
</gene>
<dbReference type="PANTHER" id="PTHR34657:SF10">
    <property type="entry name" value="F21M11.6 PROTEIN"/>
    <property type="match status" value="1"/>
</dbReference>
<keyword evidence="3" id="KW-1185">Reference proteome</keyword>
<accession>A0AAD8MPV2</accession>
<reference evidence="2" key="2">
    <citation type="submission" date="2023-05" db="EMBL/GenBank/DDBJ databases">
        <authorList>
            <person name="Schelkunov M.I."/>
        </authorList>
    </citation>
    <scope>NUCLEOTIDE SEQUENCE</scope>
    <source>
        <strain evidence="2">Hsosn_3</strain>
        <tissue evidence="2">Leaf</tissue>
    </source>
</reference>
<dbReference type="PANTHER" id="PTHR34657">
    <property type="entry name" value="EMBRYO SAC DEVELOPMENT ARREST 6"/>
    <property type="match status" value="1"/>
</dbReference>
<proteinExistence type="predicted"/>
<evidence type="ECO:0000313" key="2">
    <source>
        <dbReference type="EMBL" id="KAK1384945.1"/>
    </source>
</evidence>
<sequence>MNTTTGTMMDQHRRGIAPNKRKDREFQKPSKFIKPSHHHRAAAPTETTNKPAPKNQLLAGYMAYEFLSKGTLFGQPWDETRPEAKPVDEPSRVRQVERHERYVEVSGLLKTDSGVQIPGVFNPTQLTRVLQL</sequence>
<dbReference type="Proteomes" id="UP001237642">
    <property type="component" value="Unassembled WGS sequence"/>
</dbReference>
<protein>
    <submittedName>
        <fullName evidence="2">Embryo sac development arrest 6</fullName>
    </submittedName>
</protein>
<reference evidence="2" key="1">
    <citation type="submission" date="2023-02" db="EMBL/GenBank/DDBJ databases">
        <title>Genome of toxic invasive species Heracleum sosnowskyi carries increased number of genes despite the absence of recent whole-genome duplications.</title>
        <authorList>
            <person name="Schelkunov M."/>
            <person name="Shtratnikova V."/>
            <person name="Makarenko M."/>
            <person name="Klepikova A."/>
            <person name="Omelchenko D."/>
            <person name="Novikova G."/>
            <person name="Obukhova E."/>
            <person name="Bogdanov V."/>
            <person name="Penin A."/>
            <person name="Logacheva M."/>
        </authorList>
    </citation>
    <scope>NUCLEOTIDE SEQUENCE</scope>
    <source>
        <strain evidence="2">Hsosn_3</strain>
        <tissue evidence="2">Leaf</tissue>
    </source>
</reference>
<evidence type="ECO:0000313" key="3">
    <source>
        <dbReference type="Proteomes" id="UP001237642"/>
    </source>
</evidence>
<name>A0AAD8MPV2_9APIA</name>
<dbReference type="EMBL" id="JAUIZM010000005">
    <property type="protein sequence ID" value="KAK1384945.1"/>
    <property type="molecule type" value="Genomic_DNA"/>
</dbReference>
<feature type="region of interest" description="Disordered" evidence="1">
    <location>
        <begin position="1"/>
        <end position="54"/>
    </location>
</feature>
<comment type="caution">
    <text evidence="2">The sequence shown here is derived from an EMBL/GenBank/DDBJ whole genome shotgun (WGS) entry which is preliminary data.</text>
</comment>
<evidence type="ECO:0000256" key="1">
    <source>
        <dbReference type="SAM" id="MobiDB-lite"/>
    </source>
</evidence>